<organism evidence="2 3">
    <name type="scientific">Ceraceosorus guamensis</name>
    <dbReference type="NCBI Taxonomy" id="1522189"/>
    <lineage>
        <taxon>Eukaryota</taxon>
        <taxon>Fungi</taxon>
        <taxon>Dikarya</taxon>
        <taxon>Basidiomycota</taxon>
        <taxon>Ustilaginomycotina</taxon>
        <taxon>Exobasidiomycetes</taxon>
        <taxon>Ceraceosorales</taxon>
        <taxon>Ceraceosoraceae</taxon>
        <taxon>Ceraceosorus</taxon>
    </lineage>
</organism>
<accession>A0A316W565</accession>
<name>A0A316W565_9BASI</name>
<dbReference type="Proteomes" id="UP000245783">
    <property type="component" value="Unassembled WGS sequence"/>
</dbReference>
<feature type="compositionally biased region" description="Basic and acidic residues" evidence="1">
    <location>
        <begin position="1"/>
        <end position="12"/>
    </location>
</feature>
<feature type="region of interest" description="Disordered" evidence="1">
    <location>
        <begin position="268"/>
        <end position="454"/>
    </location>
</feature>
<feature type="compositionally biased region" description="Polar residues" evidence="1">
    <location>
        <begin position="378"/>
        <end position="393"/>
    </location>
</feature>
<feature type="region of interest" description="Disordered" evidence="1">
    <location>
        <begin position="165"/>
        <end position="240"/>
    </location>
</feature>
<keyword evidence="3" id="KW-1185">Reference proteome</keyword>
<protein>
    <submittedName>
        <fullName evidence="2">Uncharacterized protein</fullName>
    </submittedName>
</protein>
<feature type="compositionally biased region" description="Basic and acidic residues" evidence="1">
    <location>
        <begin position="188"/>
        <end position="198"/>
    </location>
</feature>
<feature type="compositionally biased region" description="Polar residues" evidence="1">
    <location>
        <begin position="224"/>
        <end position="240"/>
    </location>
</feature>
<dbReference type="RefSeq" id="XP_025369925.1">
    <property type="nucleotide sequence ID" value="XM_025510122.1"/>
</dbReference>
<dbReference type="AlphaFoldDB" id="A0A316W565"/>
<sequence length="454" mass="48176">MGWTRALRDEVRPSTALNGNASLPSAAQDFRRSMDVLIAAAGDIAASVQLRNVTGGDGSRPPSASASISAPAPPQSAAPSATHTATVPEQVKAVPSTTQALRPETKPAQQETDTSAITPAPHRQGATVKGTGATYEEIMAACRAQGEAQGRAFGEISARRAAKLGLGRDEHEHNSTPSNVSDDGFSLVEHEHTGREEQVVSEQARKQHTATSIALGSAAPNVPNEPQSNSLHNKGTQLNNSEPLTITDEIAAHNAYMQDAWQKRLSEMGHVGQSRAERDAALRGSQEFGSQKKQLASKIAKGKERAVSPSLAHRKPSPKIEQADDPVPAEQTTDPAQQAEVEATNATLANNFDKFLEEMRQARNESPYVARQPKPSKMQATAAPQANSPSHQQAAEPKGKDDGVSTLPAKRPKVEGGSDNLNSEPATAPSEMNKHLEDAFKAMLQKAQSTKAPQ</sequence>
<feature type="compositionally biased region" description="Low complexity" evidence="1">
    <location>
        <begin position="59"/>
        <end position="70"/>
    </location>
</feature>
<reference evidence="2 3" key="1">
    <citation type="journal article" date="2018" name="Mol. Biol. Evol.">
        <title>Broad Genomic Sampling Reveals a Smut Pathogenic Ancestry of the Fungal Clade Ustilaginomycotina.</title>
        <authorList>
            <person name="Kijpornyongpan T."/>
            <person name="Mondo S.J."/>
            <person name="Barry K."/>
            <person name="Sandor L."/>
            <person name="Lee J."/>
            <person name="Lipzen A."/>
            <person name="Pangilinan J."/>
            <person name="LaButti K."/>
            <person name="Hainaut M."/>
            <person name="Henrissat B."/>
            <person name="Grigoriev I.V."/>
            <person name="Spatafora J.W."/>
            <person name="Aime M.C."/>
        </authorList>
    </citation>
    <scope>NUCLEOTIDE SEQUENCE [LARGE SCALE GENOMIC DNA]</scope>
    <source>
        <strain evidence="2 3">MCA 4658</strain>
    </source>
</reference>
<dbReference type="EMBL" id="KZ819376">
    <property type="protein sequence ID" value="PWN42765.1"/>
    <property type="molecule type" value="Genomic_DNA"/>
</dbReference>
<feature type="region of interest" description="Disordered" evidence="1">
    <location>
        <begin position="1"/>
        <end position="22"/>
    </location>
</feature>
<dbReference type="OrthoDB" id="10380854at2759"/>
<feature type="compositionally biased region" description="Basic and acidic residues" evidence="1">
    <location>
        <begin position="354"/>
        <end position="363"/>
    </location>
</feature>
<evidence type="ECO:0000256" key="1">
    <source>
        <dbReference type="SAM" id="MobiDB-lite"/>
    </source>
</evidence>
<proteinExistence type="predicted"/>
<evidence type="ECO:0000313" key="3">
    <source>
        <dbReference type="Proteomes" id="UP000245783"/>
    </source>
</evidence>
<dbReference type="InParanoid" id="A0A316W565"/>
<dbReference type="GeneID" id="37031992"/>
<gene>
    <name evidence="2" type="ORF">IE81DRAFT_114770</name>
</gene>
<feature type="region of interest" description="Disordered" evidence="1">
    <location>
        <begin position="52"/>
        <end position="131"/>
    </location>
</feature>
<evidence type="ECO:0000313" key="2">
    <source>
        <dbReference type="EMBL" id="PWN42765.1"/>
    </source>
</evidence>
<feature type="compositionally biased region" description="Polar residues" evidence="1">
    <location>
        <begin position="107"/>
        <end position="117"/>
    </location>
</feature>